<reference evidence="1" key="1">
    <citation type="journal article" date="2021" name="Proc. Natl. Acad. Sci. U.S.A.">
        <title>A Catalog of Tens of Thousands of Viruses from Human Metagenomes Reveals Hidden Associations with Chronic Diseases.</title>
        <authorList>
            <person name="Tisza M.J."/>
            <person name="Buck C.B."/>
        </authorList>
    </citation>
    <scope>NUCLEOTIDE SEQUENCE</scope>
    <source>
        <strain evidence="1">CtJ3t72</strain>
    </source>
</reference>
<dbReference type="EMBL" id="BK015698">
    <property type="protein sequence ID" value="DAE20620.1"/>
    <property type="molecule type" value="Genomic_DNA"/>
</dbReference>
<proteinExistence type="predicted"/>
<name>A0A8S5QPT1_9CAUD</name>
<protein>
    <submittedName>
        <fullName evidence="1">Mor transcription activator family</fullName>
    </submittedName>
</protein>
<organism evidence="1">
    <name type="scientific">Siphoviridae sp. ctJ3t72</name>
    <dbReference type="NCBI Taxonomy" id="2826240"/>
    <lineage>
        <taxon>Viruses</taxon>
        <taxon>Duplodnaviria</taxon>
        <taxon>Heunggongvirae</taxon>
        <taxon>Uroviricota</taxon>
        <taxon>Caudoviricetes</taxon>
    </lineage>
</organism>
<accession>A0A8S5QPT1</accession>
<sequence length="92" mass="11160">MKFVEIDGHLYRSIREVCHKYDISYQKVKRLCRHFRRAAENPRVAIDWCTGKEKFNPSHEPKTHKYSDDQKLATERQRIFICRCQESIVKDF</sequence>
<evidence type="ECO:0000313" key="1">
    <source>
        <dbReference type="EMBL" id="DAE20620.1"/>
    </source>
</evidence>